<evidence type="ECO:0000256" key="3">
    <source>
        <dbReference type="PIRSR" id="PIRSR640198-2"/>
    </source>
</evidence>
<evidence type="ECO:0000313" key="7">
    <source>
        <dbReference type="Proteomes" id="UP000295684"/>
    </source>
</evidence>
<feature type="binding site" evidence="1">
    <location>
        <position position="258"/>
    </location>
    <ligand>
        <name>ATP</name>
        <dbReference type="ChEBI" id="CHEBI:30616"/>
    </ligand>
</feature>
<dbReference type="PIRSF" id="PIRSF038925">
    <property type="entry name" value="AMP-prot_trans"/>
    <property type="match status" value="1"/>
</dbReference>
<organism evidence="6 7">
    <name type="scientific">Pedobacter psychrotolerans</name>
    <dbReference type="NCBI Taxonomy" id="1843235"/>
    <lineage>
        <taxon>Bacteria</taxon>
        <taxon>Pseudomonadati</taxon>
        <taxon>Bacteroidota</taxon>
        <taxon>Sphingobacteriia</taxon>
        <taxon>Sphingobacteriales</taxon>
        <taxon>Sphingobacteriaceae</taxon>
        <taxon>Pedobacter</taxon>
    </lineage>
</organism>
<reference evidence="8" key="2">
    <citation type="journal article" date="2019" name="Int. J. Syst. Evol. Microbiol.">
        <title>The Global Catalogue of Microorganisms (GCM) 10K type strain sequencing project: providing services to taxonomists for standard genome sequencing and annotation.</title>
        <authorList>
            <consortium name="The Broad Institute Genomics Platform"/>
            <consortium name="The Broad Institute Genome Sequencing Center for Infectious Disease"/>
            <person name="Wu L."/>
            <person name="Ma J."/>
        </authorList>
    </citation>
    <scope>NUCLEOTIDE SEQUENCE [LARGE SCALE GENOMIC DNA]</scope>
    <source>
        <strain evidence="8">CGMCC 1.15644</strain>
    </source>
</reference>
<dbReference type="SUPFAM" id="SSF140931">
    <property type="entry name" value="Fic-like"/>
    <property type="match status" value="1"/>
</dbReference>
<gene>
    <name evidence="6" type="ORF">EV200_102705</name>
    <name evidence="5" type="ORF">GCM10011413_22410</name>
</gene>
<name>A0A4V2S028_9SPHI</name>
<dbReference type="InterPro" id="IPR025758">
    <property type="entry name" value="Fic/DOC_N"/>
</dbReference>
<reference evidence="5" key="1">
    <citation type="journal article" date="2014" name="Int. J. Syst. Evol. Microbiol.">
        <title>Complete genome of a new Firmicutes species belonging to the dominant human colonic microbiota ('Ruminococcus bicirculans') reveals two chromosomes and a selective capacity to utilize plant glucans.</title>
        <authorList>
            <consortium name="NISC Comparative Sequencing Program"/>
            <person name="Wegmann U."/>
            <person name="Louis P."/>
            <person name="Goesmann A."/>
            <person name="Henrissat B."/>
            <person name="Duncan S.H."/>
            <person name="Flint H.J."/>
        </authorList>
    </citation>
    <scope>NUCLEOTIDE SEQUENCE</scope>
    <source>
        <strain evidence="5">CGMCC 1.15644</strain>
    </source>
</reference>
<keyword evidence="8" id="KW-1185">Reference proteome</keyword>
<keyword evidence="1" id="KW-0067">ATP-binding</keyword>
<dbReference type="Pfam" id="PF13784">
    <property type="entry name" value="Fic_N"/>
    <property type="match status" value="1"/>
</dbReference>
<feature type="binding site" evidence="1">
    <location>
        <begin position="221"/>
        <end position="227"/>
    </location>
    <ligand>
        <name>ATP</name>
        <dbReference type="ChEBI" id="CHEBI:30616"/>
    </ligand>
</feature>
<evidence type="ECO:0000259" key="4">
    <source>
        <dbReference type="PROSITE" id="PS51459"/>
    </source>
</evidence>
<dbReference type="Proteomes" id="UP000295684">
    <property type="component" value="Unassembled WGS sequence"/>
</dbReference>
<sequence>MLLNFKIMKVFNPGVYINQGYYKSFQPNTINREWHIDNIEIIYLLSKADRQLGRLDMYSEYIPNIDMFISMHIAKEATQSSKIEGTQTNVEEVFLERDEVSQEKRSDWEEVQNYIEAMNKAIELLHRLPFSSRLIRDTHKILLQGVRGEHKQPGDFRVSQNWIGGASINDATFIPPVHSSISDLMSDIEKFANDELNHLPDLLKIALIHYQFETIHPFLDGNGRVGRLMITLYLVSKGILKKPILYLSDFLERNRGLYYDNLMDVRLKGNLTKWFKFFLVGIIETATNGIKTFDGILQLQKQIDAKIQTLGSKAGNAQKIMLYLYQRPIIQAQMVSSVTGMSAATGYKLLADLEKLNILKEVTGAQRGKLYVFKDYLAYFS</sequence>
<keyword evidence="1" id="KW-0547">Nucleotide-binding</keyword>
<dbReference type="PANTHER" id="PTHR13504:SF38">
    <property type="entry name" value="FIDO DOMAIN-CONTAINING PROTEIN"/>
    <property type="match status" value="1"/>
</dbReference>
<dbReference type="Gene3D" id="1.10.3290.10">
    <property type="entry name" value="Fido-like domain"/>
    <property type="match status" value="1"/>
</dbReference>
<evidence type="ECO:0000256" key="2">
    <source>
        <dbReference type="PIRSR" id="PIRSR640198-1"/>
    </source>
</evidence>
<evidence type="ECO:0000313" key="8">
    <source>
        <dbReference type="Proteomes" id="UP000622648"/>
    </source>
</evidence>
<dbReference type="GO" id="GO:0005524">
    <property type="term" value="F:ATP binding"/>
    <property type="evidence" value="ECO:0007669"/>
    <property type="project" value="UniProtKB-KW"/>
</dbReference>
<feature type="binding site" evidence="3">
    <location>
        <begin position="220"/>
        <end position="227"/>
    </location>
    <ligand>
        <name>ATP</name>
        <dbReference type="ChEBI" id="CHEBI:30616"/>
    </ligand>
</feature>
<evidence type="ECO:0000313" key="6">
    <source>
        <dbReference type="EMBL" id="TCO29280.1"/>
    </source>
</evidence>
<dbReference type="InterPro" id="IPR003812">
    <property type="entry name" value="Fido"/>
</dbReference>
<evidence type="ECO:0000256" key="1">
    <source>
        <dbReference type="PIRSR" id="PIRSR038925-1"/>
    </source>
</evidence>
<dbReference type="PANTHER" id="PTHR13504">
    <property type="entry name" value="FIDO DOMAIN-CONTAINING PROTEIN DDB_G0283145"/>
    <property type="match status" value="1"/>
</dbReference>
<dbReference type="InterPro" id="IPR040198">
    <property type="entry name" value="Fido_containing"/>
</dbReference>
<dbReference type="AlphaFoldDB" id="A0A4V2S028"/>
<evidence type="ECO:0000313" key="5">
    <source>
        <dbReference type="EMBL" id="GGE55561.1"/>
    </source>
</evidence>
<comment type="caution">
    <text evidence="6">The sequence shown here is derived from an EMBL/GenBank/DDBJ whole genome shotgun (WGS) entry which is preliminary data.</text>
</comment>
<dbReference type="InterPro" id="IPR026287">
    <property type="entry name" value="SoFic-like"/>
</dbReference>
<reference evidence="6 7" key="3">
    <citation type="submission" date="2019-03" db="EMBL/GenBank/DDBJ databases">
        <title>Genomic Encyclopedia of Type Strains, Phase IV (KMG-IV): sequencing the most valuable type-strain genomes for metagenomic binning, comparative biology and taxonomic classification.</title>
        <authorList>
            <person name="Goeker M."/>
        </authorList>
    </citation>
    <scope>NUCLEOTIDE SEQUENCE [LARGE SCALE GENOMIC DNA]</scope>
    <source>
        <strain evidence="6 7">DSM 103236</strain>
    </source>
</reference>
<feature type="binding site" evidence="1">
    <location>
        <position position="84"/>
    </location>
    <ligand>
        <name>ATP</name>
        <dbReference type="ChEBI" id="CHEBI:30616"/>
    </ligand>
</feature>
<feature type="binding site" evidence="1">
    <location>
        <position position="216"/>
    </location>
    <ligand>
        <name>ATP</name>
        <dbReference type="ChEBI" id="CHEBI:30616"/>
    </ligand>
</feature>
<reference evidence="5" key="4">
    <citation type="submission" date="2024-05" db="EMBL/GenBank/DDBJ databases">
        <authorList>
            <person name="Sun Q."/>
            <person name="Zhou Y."/>
        </authorList>
    </citation>
    <scope>NUCLEOTIDE SEQUENCE</scope>
    <source>
        <strain evidence="5">CGMCC 1.15644</strain>
    </source>
</reference>
<dbReference type="Proteomes" id="UP000622648">
    <property type="component" value="Unassembled WGS sequence"/>
</dbReference>
<feature type="domain" description="Fido" evidence="4">
    <location>
        <begin position="130"/>
        <end position="280"/>
    </location>
</feature>
<protein>
    <submittedName>
        <fullName evidence="6">Fic family protein</fullName>
    </submittedName>
    <submittedName>
        <fullName evidence="5">Toxin Fic</fullName>
    </submittedName>
</protein>
<proteinExistence type="predicted"/>
<dbReference type="Pfam" id="PF02661">
    <property type="entry name" value="Fic"/>
    <property type="match status" value="1"/>
</dbReference>
<dbReference type="EMBL" id="SLWO01000002">
    <property type="protein sequence ID" value="TCO29280.1"/>
    <property type="molecule type" value="Genomic_DNA"/>
</dbReference>
<accession>A0A4V2S028</accession>
<feature type="active site" evidence="2">
    <location>
        <position position="216"/>
    </location>
</feature>
<dbReference type="EMBL" id="BMJO01000003">
    <property type="protein sequence ID" value="GGE55561.1"/>
    <property type="molecule type" value="Genomic_DNA"/>
</dbReference>
<dbReference type="PROSITE" id="PS51459">
    <property type="entry name" value="FIDO"/>
    <property type="match status" value="1"/>
</dbReference>
<dbReference type="InterPro" id="IPR036597">
    <property type="entry name" value="Fido-like_dom_sf"/>
</dbReference>